<gene>
    <name evidence="3" type="ORF">NMYAN_60100</name>
    <name evidence="4" type="ORF">SAMN05421880_12811</name>
</gene>
<evidence type="ECO:0000313" key="4">
    <source>
        <dbReference type="EMBL" id="SFM70369.1"/>
    </source>
</evidence>
<reference evidence="4 5" key="1">
    <citation type="submission" date="2016-10" db="EMBL/GenBank/DDBJ databases">
        <authorList>
            <person name="de Groot N.N."/>
        </authorList>
    </citation>
    <scope>NUCLEOTIDE SEQUENCE [LARGE SCALE GENOMIC DNA]</scope>
    <source>
        <strain evidence="4 5">Nm146</strain>
    </source>
</reference>
<protein>
    <submittedName>
        <fullName evidence="3 4">Fatty acid desaturase</fullName>
    </submittedName>
</protein>
<organism evidence="4 5">
    <name type="scientific">Nitrosomonas nitrosa</name>
    <dbReference type="NCBI Taxonomy" id="52442"/>
    <lineage>
        <taxon>Bacteria</taxon>
        <taxon>Pseudomonadati</taxon>
        <taxon>Pseudomonadota</taxon>
        <taxon>Betaproteobacteria</taxon>
        <taxon>Nitrosomonadales</taxon>
        <taxon>Nitrosomonadaceae</taxon>
        <taxon>Nitrosomonas</taxon>
    </lineage>
</organism>
<proteinExistence type="predicted"/>
<feature type="transmembrane region" description="Helical" evidence="1">
    <location>
        <begin position="225"/>
        <end position="244"/>
    </location>
</feature>
<dbReference type="AlphaFoldDB" id="A0A1I4T140"/>
<feature type="transmembrane region" description="Helical" evidence="1">
    <location>
        <begin position="25"/>
        <end position="46"/>
    </location>
</feature>
<feature type="transmembrane region" description="Helical" evidence="1">
    <location>
        <begin position="198"/>
        <end position="219"/>
    </location>
</feature>
<dbReference type="RefSeq" id="WP_090671233.1">
    <property type="nucleotide sequence ID" value="NZ_CAJNAP010000052.1"/>
</dbReference>
<sequence>MNSNCTPDYKVMKASIADFAKPNPYIYWSDFLITTISAWGLFYLAIKASQSDGLYYLLIFLSAIGFYRALAFTHELAHLRKGAVPGFSFIWHVICGIPFLAPHFLYRTVHVAHHSKKNYGKDTDGEYISFGTSSKWLIIAHFLFNLLIPLSSISRFMIIAPISLFNSRLRLFVMERMSFIGLKFSFSREVPIRKSEMTGWYVAEFSCCLFCWLVFASLITKTITLTFLFQWYMIIIIVLTLNSLRTLGATHWYVSEGTDLNFTDQIKDSISIRSKSLLTKILCPVGTQYHALHHMFPSIPYHSLGKVYERLLANFPEEKILLETSRPNLFASWQEVWALSRKKREIEVSDIYH</sequence>
<feature type="transmembrane region" description="Helical" evidence="1">
    <location>
        <begin position="53"/>
        <end position="71"/>
    </location>
</feature>
<dbReference type="EMBL" id="CAJNAP010000052">
    <property type="protein sequence ID" value="CAE6516547.1"/>
    <property type="molecule type" value="Genomic_DNA"/>
</dbReference>
<keyword evidence="1" id="KW-0472">Membrane</keyword>
<reference evidence="3" key="2">
    <citation type="submission" date="2021-02" db="EMBL/GenBank/DDBJ databases">
        <authorList>
            <person name="Han P."/>
        </authorList>
    </citation>
    <scope>NUCLEOTIDE SEQUENCE</scope>
    <source>
        <strain evidence="3">Nitrosomonas nitrosa 18-3D</strain>
    </source>
</reference>
<name>A0A1I4T140_9PROT</name>
<dbReference type="GO" id="GO:0006629">
    <property type="term" value="P:lipid metabolic process"/>
    <property type="evidence" value="ECO:0007669"/>
    <property type="project" value="InterPro"/>
</dbReference>
<keyword evidence="1" id="KW-0812">Transmembrane</keyword>
<evidence type="ECO:0000313" key="5">
    <source>
        <dbReference type="Proteomes" id="UP000199561"/>
    </source>
</evidence>
<evidence type="ECO:0000313" key="3">
    <source>
        <dbReference type="EMBL" id="CAE6516547.1"/>
    </source>
</evidence>
<keyword evidence="1" id="KW-1133">Transmembrane helix</keyword>
<keyword evidence="5" id="KW-1185">Reference proteome</keyword>
<accession>A0A1I4T140</accession>
<dbReference type="STRING" id="52442.SAMN05421880_12811"/>
<dbReference type="CDD" id="cd01060">
    <property type="entry name" value="Membrane-FADS-like"/>
    <property type="match status" value="1"/>
</dbReference>
<dbReference type="Pfam" id="PF00487">
    <property type="entry name" value="FA_desaturase"/>
    <property type="match status" value="1"/>
</dbReference>
<dbReference type="Proteomes" id="UP000199561">
    <property type="component" value="Unassembled WGS sequence"/>
</dbReference>
<dbReference type="Proteomes" id="UP000601736">
    <property type="component" value="Unassembled WGS sequence"/>
</dbReference>
<feature type="transmembrane region" description="Helical" evidence="1">
    <location>
        <begin position="83"/>
        <end position="106"/>
    </location>
</feature>
<dbReference type="InterPro" id="IPR005804">
    <property type="entry name" value="FA_desaturase_dom"/>
</dbReference>
<evidence type="ECO:0000259" key="2">
    <source>
        <dbReference type="Pfam" id="PF00487"/>
    </source>
</evidence>
<evidence type="ECO:0000256" key="1">
    <source>
        <dbReference type="SAM" id="Phobius"/>
    </source>
</evidence>
<feature type="domain" description="Fatty acid desaturase" evidence="2">
    <location>
        <begin position="56"/>
        <end position="320"/>
    </location>
</feature>
<dbReference type="EMBL" id="FOUF01000028">
    <property type="protein sequence ID" value="SFM70369.1"/>
    <property type="molecule type" value="Genomic_DNA"/>
</dbReference>